<dbReference type="EMBL" id="QBKR01000003">
    <property type="protein sequence ID" value="PTX64222.1"/>
    <property type="molecule type" value="Genomic_DNA"/>
</dbReference>
<dbReference type="RefSeq" id="WP_108021990.1">
    <property type="nucleotide sequence ID" value="NZ_QBKR01000003.1"/>
</dbReference>
<dbReference type="PANTHER" id="PTHR11786">
    <property type="entry name" value="N-HYDROXYARYLAMINE O-ACETYLTRANSFERASE"/>
    <property type="match status" value="1"/>
</dbReference>
<dbReference type="AlphaFoldDB" id="A0A2T6C7E5"/>
<sequence length="265" mass="30595">MDVEAYLARIGLGFVGKPDLETLRLLTEQHLIHVPFENLDIHHHRWIRLHCGEILNKIVRERRGGFCYELNSAFGALLRKMGYRVSMVSGRVRSAAGGFGPEYDHMALIVHLEEPWLVDVGFGNSTRQPLPLNGCRYNDISGGYRVKKVPQTEGVYALEKKDKWRWIPEYRFSTVPRRLKDFTVMCEHQQTSPTSVFRQKLIVTRATPQGRISLSNRHLTISGRGNHTKTPIRDIHERNRLIREHFGIDPDTIQPTRNHPLFASE</sequence>
<protein>
    <submittedName>
        <fullName evidence="3">N-hydroxyarylamine O-acetyltransferase</fullName>
    </submittedName>
</protein>
<comment type="caution">
    <text evidence="3">The sequence shown here is derived from an EMBL/GenBank/DDBJ whole genome shotgun (WGS) entry which is preliminary data.</text>
</comment>
<dbReference type="InterPro" id="IPR053710">
    <property type="entry name" value="Arylamine_NAT_domain_sf"/>
</dbReference>
<dbReference type="PANTHER" id="PTHR11786:SF0">
    <property type="entry name" value="ARYLAMINE N-ACETYLTRANSFERASE 4-RELATED"/>
    <property type="match status" value="1"/>
</dbReference>
<evidence type="ECO:0000256" key="1">
    <source>
        <dbReference type="ARBA" id="ARBA00006547"/>
    </source>
</evidence>
<gene>
    <name evidence="3" type="ORF">C8P63_1034</name>
</gene>
<dbReference type="OrthoDB" id="7181050at2"/>
<dbReference type="Proteomes" id="UP000244240">
    <property type="component" value="Unassembled WGS sequence"/>
</dbReference>
<keyword evidence="4" id="KW-1185">Reference proteome</keyword>
<name>A0A2T6C7E5_9BACL</name>
<evidence type="ECO:0000313" key="4">
    <source>
        <dbReference type="Proteomes" id="UP000244240"/>
    </source>
</evidence>
<dbReference type="GO" id="GO:0016407">
    <property type="term" value="F:acetyltransferase activity"/>
    <property type="evidence" value="ECO:0007669"/>
    <property type="project" value="InterPro"/>
</dbReference>
<accession>A0A2T6C7E5</accession>
<dbReference type="Pfam" id="PF00797">
    <property type="entry name" value="Acetyltransf_2"/>
    <property type="match status" value="1"/>
</dbReference>
<reference evidence="3 4" key="1">
    <citation type="submission" date="2018-04" db="EMBL/GenBank/DDBJ databases">
        <title>Genomic Encyclopedia of Archaeal and Bacterial Type Strains, Phase II (KMG-II): from individual species to whole genera.</title>
        <authorList>
            <person name="Goeker M."/>
        </authorList>
    </citation>
    <scope>NUCLEOTIDE SEQUENCE [LARGE SCALE GENOMIC DNA]</scope>
    <source>
        <strain evidence="3 4">DSM 45787</strain>
    </source>
</reference>
<dbReference type="InterPro" id="IPR001447">
    <property type="entry name" value="Arylamine_N-AcTrfase"/>
</dbReference>
<comment type="similarity">
    <text evidence="1 2">Belongs to the arylamine N-acetyltransferase family.</text>
</comment>
<dbReference type="PRINTS" id="PR01543">
    <property type="entry name" value="ANATRNSFRASE"/>
</dbReference>
<evidence type="ECO:0000256" key="2">
    <source>
        <dbReference type="RuleBase" id="RU003452"/>
    </source>
</evidence>
<dbReference type="SUPFAM" id="SSF54001">
    <property type="entry name" value="Cysteine proteinases"/>
    <property type="match status" value="1"/>
</dbReference>
<dbReference type="Gene3D" id="3.30.2140.20">
    <property type="match status" value="1"/>
</dbReference>
<proteinExistence type="inferred from homology"/>
<keyword evidence="3" id="KW-0808">Transferase</keyword>
<dbReference type="InterPro" id="IPR038765">
    <property type="entry name" value="Papain-like_cys_pep_sf"/>
</dbReference>
<organism evidence="3 4">
    <name type="scientific">Melghirimyces profundicolus</name>
    <dbReference type="NCBI Taxonomy" id="1242148"/>
    <lineage>
        <taxon>Bacteria</taxon>
        <taxon>Bacillati</taxon>
        <taxon>Bacillota</taxon>
        <taxon>Bacilli</taxon>
        <taxon>Bacillales</taxon>
        <taxon>Thermoactinomycetaceae</taxon>
        <taxon>Melghirimyces</taxon>
    </lineage>
</organism>
<evidence type="ECO:0000313" key="3">
    <source>
        <dbReference type="EMBL" id="PTX64222.1"/>
    </source>
</evidence>